<keyword evidence="3" id="KW-1185">Reference proteome</keyword>
<comment type="caution">
    <text evidence="2">The sequence shown here is derived from an EMBL/GenBank/DDBJ whole genome shotgun (WGS) entry which is preliminary data.</text>
</comment>
<sequence length="412" mass="45308">MLVSLPSQTAIIYLAAAVVVLGLLAFAGLTNDRFVRFMAWAIQKHGEVASRRMEGLLEDMREHVSPLVGDVFMGEEKNAPGWTLRWLRAVQLGIILQALATLSLGFVAILWLLFLSGRLPIKLTPKGMDGHDNLLEWAKEGFSKLPEWGRSNGVLERYTEDPVMIASLTVVMLTVLALIMISMQAGRRVSRARISEYHVAPTSPTVRPDPSPFANLSLFSDYAKCWPVAVLWVAALECAKAHHAISEGESRGGVDSSTLKNAERTIWNLHRLRYGALAVRRHRKRALKEHAERVVGVLRALEIKQDTEPLDALKELIETLLKIAERYTEGRIGALLSPEELVGVKPAPPREAVRFALASCVLLAVMTIASILGLPDAALGALLPVAVIVLVTMFTRGRLPGPNQMVDLIIPR</sequence>
<evidence type="ECO:0008006" key="4">
    <source>
        <dbReference type="Google" id="ProtNLM"/>
    </source>
</evidence>
<feature type="transmembrane region" description="Helical" evidence="1">
    <location>
        <begin position="378"/>
        <end position="395"/>
    </location>
</feature>
<gene>
    <name evidence="2" type="ORF">GCM10011583_72540</name>
</gene>
<proteinExistence type="predicted"/>
<organism evidence="2 3">
    <name type="scientific">Streptomyces camponoticapitis</name>
    <dbReference type="NCBI Taxonomy" id="1616125"/>
    <lineage>
        <taxon>Bacteria</taxon>
        <taxon>Bacillati</taxon>
        <taxon>Actinomycetota</taxon>
        <taxon>Actinomycetes</taxon>
        <taxon>Kitasatosporales</taxon>
        <taxon>Streptomycetaceae</taxon>
        <taxon>Streptomyces</taxon>
    </lineage>
</organism>
<keyword evidence="1" id="KW-0472">Membrane</keyword>
<evidence type="ECO:0000256" key="1">
    <source>
        <dbReference type="SAM" id="Phobius"/>
    </source>
</evidence>
<feature type="transmembrane region" description="Helical" evidence="1">
    <location>
        <begin position="12"/>
        <end position="30"/>
    </location>
</feature>
<accession>A0ABQ2EWM5</accession>
<name>A0ABQ2EWM5_9ACTN</name>
<protein>
    <recommendedName>
        <fullName evidence="4">Integral membrane protein</fullName>
    </recommendedName>
</protein>
<dbReference type="Proteomes" id="UP000660265">
    <property type="component" value="Unassembled WGS sequence"/>
</dbReference>
<evidence type="ECO:0000313" key="2">
    <source>
        <dbReference type="EMBL" id="GGK30126.1"/>
    </source>
</evidence>
<feature type="transmembrane region" description="Helical" evidence="1">
    <location>
        <begin position="94"/>
        <end position="114"/>
    </location>
</feature>
<feature type="transmembrane region" description="Helical" evidence="1">
    <location>
        <begin position="163"/>
        <end position="183"/>
    </location>
</feature>
<evidence type="ECO:0000313" key="3">
    <source>
        <dbReference type="Proteomes" id="UP000660265"/>
    </source>
</evidence>
<keyword evidence="1" id="KW-1133">Transmembrane helix</keyword>
<feature type="transmembrane region" description="Helical" evidence="1">
    <location>
        <begin position="355"/>
        <end position="372"/>
    </location>
</feature>
<dbReference type="EMBL" id="BMMV01000040">
    <property type="protein sequence ID" value="GGK30126.1"/>
    <property type="molecule type" value="Genomic_DNA"/>
</dbReference>
<dbReference type="RefSeq" id="WP_229701412.1">
    <property type="nucleotide sequence ID" value="NZ_BMMV01000040.1"/>
</dbReference>
<keyword evidence="1" id="KW-0812">Transmembrane</keyword>
<reference evidence="3" key="1">
    <citation type="journal article" date="2019" name="Int. J. Syst. Evol. Microbiol.">
        <title>The Global Catalogue of Microorganisms (GCM) 10K type strain sequencing project: providing services to taxonomists for standard genome sequencing and annotation.</title>
        <authorList>
            <consortium name="The Broad Institute Genomics Platform"/>
            <consortium name="The Broad Institute Genome Sequencing Center for Infectious Disease"/>
            <person name="Wu L."/>
            <person name="Ma J."/>
        </authorList>
    </citation>
    <scope>NUCLEOTIDE SEQUENCE [LARGE SCALE GENOMIC DNA]</scope>
    <source>
        <strain evidence="3">CGMCC 4.7275</strain>
    </source>
</reference>